<keyword evidence="3" id="KW-1185">Reference proteome</keyword>
<reference evidence="2 3" key="1">
    <citation type="submission" date="2016-10" db="EMBL/GenBank/DDBJ databases">
        <authorList>
            <person name="de Groot N.N."/>
        </authorList>
    </citation>
    <scope>NUCLEOTIDE SEQUENCE [LARGE SCALE GENOMIC DNA]</scope>
    <source>
        <strain evidence="2 3">Nm1</strain>
    </source>
</reference>
<feature type="domain" description="Nitroreductase" evidence="1">
    <location>
        <begin position="410"/>
        <end position="470"/>
    </location>
</feature>
<dbReference type="Pfam" id="PF00881">
    <property type="entry name" value="Nitroreductase"/>
    <property type="match status" value="2"/>
</dbReference>
<dbReference type="InterPro" id="IPR029479">
    <property type="entry name" value="Nitroreductase"/>
</dbReference>
<dbReference type="CDD" id="cd02142">
    <property type="entry name" value="McbC_SagB-like_oxidoreductase"/>
    <property type="match status" value="2"/>
</dbReference>
<dbReference type="SUPFAM" id="SSF55469">
    <property type="entry name" value="FMN-dependent nitroreductase-like"/>
    <property type="match status" value="2"/>
</dbReference>
<feature type="domain" description="Nitroreductase" evidence="1">
    <location>
        <begin position="53"/>
        <end position="176"/>
    </location>
</feature>
<dbReference type="Gene3D" id="3.40.109.10">
    <property type="entry name" value="NADH Oxidase"/>
    <property type="match status" value="2"/>
</dbReference>
<organism evidence="2 3">
    <name type="scientific">Nitrosomonas halophila</name>
    <dbReference type="NCBI Taxonomy" id="44576"/>
    <lineage>
        <taxon>Bacteria</taxon>
        <taxon>Pseudomonadati</taxon>
        <taxon>Pseudomonadota</taxon>
        <taxon>Betaproteobacteria</taxon>
        <taxon>Nitrosomonadales</taxon>
        <taxon>Nitrosomonadaceae</taxon>
        <taxon>Nitrosomonas</taxon>
    </lineage>
</organism>
<dbReference type="InterPro" id="IPR000415">
    <property type="entry name" value="Nitroreductase-like"/>
</dbReference>
<dbReference type="AlphaFoldDB" id="A0A1H3EEK2"/>
<name>A0A1H3EEK2_9PROT</name>
<sequence length="493" mass="53485">MPLRTSSLQAAFADLRSGQRPAPAATDLAGLGTLLELSFGLSAWKESGDTRWALRCNPSSGNLHPTECYVLTAESNGLAGGLHHYASHDHCLEQRAAARSDWGAPMAGGFVLLLTAVHWREAWKYGLRAYRYCQHDCGHALAAVSYAAATLGWRAQVLENWSDSALAALSGVSRREDFAEYETEAPEVALWVGSRDPDPSLCTAQAAIVLAEGLRFTGHANRLSPQHRHWEGIDAVQMAAARPAVTASLHAPLPPWPPLAPITGMQQAATLIRQRRSAVAFDGMTALPADHWFALLDALLPRPGLPPWTVWQRPPRIHLVLFVHRVQAVTPGIYLLLRAPSAAPTLRQALRADAEWAAVAGAPDHLGLYRLFAGDVRQAARVISCHQSIAADGCFSLGMLAEFESSLHEGAWRYRELLHEAGLIGQALYLEAEAAGLHGTGIGCYFDDALHSLLGLSGHAWQSLYHFTVGGPVEDPRLRTRPPYAHLTARQTC</sequence>
<proteinExistence type="predicted"/>
<dbReference type="GO" id="GO:0016491">
    <property type="term" value="F:oxidoreductase activity"/>
    <property type="evidence" value="ECO:0007669"/>
    <property type="project" value="InterPro"/>
</dbReference>
<dbReference type="RefSeq" id="WP_245725069.1">
    <property type="nucleotide sequence ID" value="NZ_FNOY01000008.1"/>
</dbReference>
<evidence type="ECO:0000313" key="2">
    <source>
        <dbReference type="EMBL" id="SDX77065.1"/>
    </source>
</evidence>
<gene>
    <name evidence="2" type="ORF">SAMN05421881_10084</name>
</gene>
<dbReference type="Proteomes" id="UP000198640">
    <property type="component" value="Unassembled WGS sequence"/>
</dbReference>
<evidence type="ECO:0000259" key="1">
    <source>
        <dbReference type="Pfam" id="PF00881"/>
    </source>
</evidence>
<dbReference type="STRING" id="44576.SAMN05421881_10084"/>
<accession>A0A1H3EEK2</accession>
<dbReference type="PANTHER" id="PTHR42741">
    <property type="entry name" value="NITROREDUCTASE FAMILY PROTEIN"/>
    <property type="match status" value="1"/>
</dbReference>
<protein>
    <submittedName>
        <fullName evidence="2">SagB-type dehydrogenase domain-containing protein</fullName>
    </submittedName>
</protein>
<dbReference type="EMBL" id="FNOY01000008">
    <property type="protein sequence ID" value="SDX77065.1"/>
    <property type="molecule type" value="Genomic_DNA"/>
</dbReference>
<dbReference type="PANTHER" id="PTHR42741:SF3">
    <property type="entry name" value="NITROREDUCTASE FAMILY PROTEIN"/>
    <property type="match status" value="1"/>
</dbReference>
<evidence type="ECO:0000313" key="3">
    <source>
        <dbReference type="Proteomes" id="UP000198640"/>
    </source>
</evidence>